<gene>
    <name evidence="2" type="ORF">CDO35_14935</name>
</gene>
<evidence type="ECO:0000256" key="1">
    <source>
        <dbReference type="SAM" id="SignalP"/>
    </source>
</evidence>
<dbReference type="AlphaFoldDB" id="A0A2G5FK84"/>
<evidence type="ECO:0000313" key="2">
    <source>
        <dbReference type="EMBL" id="PIA68381.1"/>
    </source>
</evidence>
<dbReference type="CDD" id="cd16329">
    <property type="entry name" value="LolA_like"/>
    <property type="match status" value="1"/>
</dbReference>
<keyword evidence="2" id="KW-0449">Lipoprotein</keyword>
<proteinExistence type="predicted"/>
<comment type="caution">
    <text evidence="2">The sequence shown here is derived from an EMBL/GenBank/DDBJ whole genome shotgun (WGS) entry which is preliminary data.</text>
</comment>
<evidence type="ECO:0000313" key="3">
    <source>
        <dbReference type="Proteomes" id="UP000229504"/>
    </source>
</evidence>
<dbReference type="RefSeq" id="WP_099525493.1">
    <property type="nucleotide sequence ID" value="NZ_NIQU01000005.1"/>
</dbReference>
<dbReference type="Pfam" id="PF07044">
    <property type="entry name" value="DUF1329"/>
    <property type="match status" value="1"/>
</dbReference>
<feature type="chain" id="PRO_5013666992" evidence="1">
    <location>
        <begin position="22"/>
        <end position="452"/>
    </location>
</feature>
<organism evidence="2 3">
    <name type="scientific">Pseudomonas sediminis</name>
    <dbReference type="NCBI Taxonomy" id="1691904"/>
    <lineage>
        <taxon>Bacteria</taxon>
        <taxon>Pseudomonadati</taxon>
        <taxon>Pseudomonadota</taxon>
        <taxon>Gammaproteobacteria</taxon>
        <taxon>Pseudomonadales</taxon>
        <taxon>Pseudomonadaceae</taxon>
        <taxon>Pseudomonas</taxon>
    </lineage>
</organism>
<dbReference type="EMBL" id="NIQU01000005">
    <property type="protein sequence ID" value="PIA68381.1"/>
    <property type="molecule type" value="Genomic_DNA"/>
</dbReference>
<sequence>MKHLMQNAIFSLLLLTSTVQAAVSPDQAAQLGSSLTPLGAEKAGNADGSIPAWTGGLAKNTGKKSPQGFLDDPFASEQPLFTITAQNAEQYQDKLSPGQLAMLKRYPDTYRLPIYPSHRTVALPEFVYKAVRANAERAQMIEGGNGLNDFQVAYPFPIPQNAQEVVWNHLTRYRGGSMKRNSVQVTPEKNGSFVPVKFKMEFAYRDQLKDYDPAKPGNVLFYYKEQITSPARLAGNVLLVHETLNQVREPRMAWLYNAGQRRVRRAPQVAYDGPYPASEGQRVGDNFDMYNGAQDRYEWKLVGKRELYIPYNSFKLDSPTLKYADIVQAGHLNPDHTRYELHRVWEVEATLKPGERHIYAKRVLFIDEDSWQIVLADHYDARGTLWRVGEGHMQPYYDVQVPWLAVDTLYDLLNGRYIASGLRNEESQGVEFGTKPLAADYTPAALRNSGVR</sequence>
<dbReference type="Proteomes" id="UP000229504">
    <property type="component" value="Unassembled WGS sequence"/>
</dbReference>
<protein>
    <submittedName>
        <fullName evidence="2">Outer membrane lipoprotein-sorting protein</fullName>
    </submittedName>
</protein>
<dbReference type="Gene3D" id="2.50.20.10">
    <property type="entry name" value="Lipoprotein localisation LolA/LolB/LppX"/>
    <property type="match status" value="1"/>
</dbReference>
<dbReference type="InterPro" id="IPR010752">
    <property type="entry name" value="DUF1329"/>
</dbReference>
<name>A0A2G5FK84_9PSED</name>
<reference evidence="3" key="1">
    <citation type="submission" date="2017-06" db="EMBL/GenBank/DDBJ databases">
        <authorList>
            <person name="Rastogi G."/>
            <person name="Vaishampayan P."/>
            <person name="Seuylemezian A."/>
        </authorList>
    </citation>
    <scope>NUCLEOTIDE SEQUENCE [LARGE SCALE GENOMIC DNA]</scope>
    <source>
        <strain evidence="3">PI11</strain>
    </source>
</reference>
<feature type="signal peptide" evidence="1">
    <location>
        <begin position="1"/>
        <end position="21"/>
    </location>
</feature>
<keyword evidence="1" id="KW-0732">Signal</keyword>
<accession>A0A2G5FK84</accession>